<keyword evidence="1" id="KW-1133">Transmembrane helix</keyword>
<keyword evidence="1" id="KW-0812">Transmembrane</keyword>
<keyword evidence="1" id="KW-0472">Membrane</keyword>
<accession>A0A1E3A3T7</accession>
<dbReference type="EMBL" id="MCGH01000003">
    <property type="protein sequence ID" value="ODM03289.1"/>
    <property type="molecule type" value="Genomic_DNA"/>
</dbReference>
<name>A0A1E3A3T7_9FIRM</name>
<dbReference type="RefSeq" id="WP_069153806.1">
    <property type="nucleotide sequence ID" value="NZ_MCGH01000003.1"/>
</dbReference>
<dbReference type="Proteomes" id="UP000094067">
    <property type="component" value="Unassembled WGS sequence"/>
</dbReference>
<organism evidence="2 3">
    <name type="scientific">Eisenbergiella tayi</name>
    <dbReference type="NCBI Taxonomy" id="1432052"/>
    <lineage>
        <taxon>Bacteria</taxon>
        <taxon>Bacillati</taxon>
        <taxon>Bacillota</taxon>
        <taxon>Clostridia</taxon>
        <taxon>Lachnospirales</taxon>
        <taxon>Lachnospiraceae</taxon>
        <taxon>Eisenbergiella</taxon>
    </lineage>
</organism>
<evidence type="ECO:0000256" key="1">
    <source>
        <dbReference type="SAM" id="Phobius"/>
    </source>
</evidence>
<feature type="transmembrane region" description="Helical" evidence="1">
    <location>
        <begin position="116"/>
        <end position="135"/>
    </location>
</feature>
<reference evidence="2 3" key="1">
    <citation type="submission" date="2016-07" db="EMBL/GenBank/DDBJ databases">
        <title>Characterization of isolates of Eisenbergiella tayi derived from blood cultures, using whole genome sequencing.</title>
        <authorList>
            <person name="Burdz T."/>
            <person name="Wiebe D."/>
            <person name="Huynh C."/>
            <person name="Bernard K."/>
        </authorList>
    </citation>
    <scope>NUCLEOTIDE SEQUENCE [LARGE SCALE GENOMIC DNA]</scope>
    <source>
        <strain evidence="2 3">NML 110608</strain>
    </source>
</reference>
<protein>
    <recommendedName>
        <fullName evidence="4">DUF3592 domain-containing protein</fullName>
    </recommendedName>
</protein>
<feature type="transmembrane region" description="Helical" evidence="1">
    <location>
        <begin position="7"/>
        <end position="30"/>
    </location>
</feature>
<evidence type="ECO:0000313" key="3">
    <source>
        <dbReference type="Proteomes" id="UP000094067"/>
    </source>
</evidence>
<comment type="caution">
    <text evidence="2">The sequence shown here is derived from an EMBL/GenBank/DDBJ whole genome shotgun (WGS) entry which is preliminary data.</text>
</comment>
<sequence>MSHPVNQLFYVLGVLFLLLILMEAINLIAIQPRARKTVATVTKIRLRSAEDSRHAGPFSGKQKRKKNMAYVTYSVDGRSYFSQREIPVSADKDIGSQVTVWYAVLFPDTLIDPPSYVKLVLFTLLSLLMFLAGFLM</sequence>
<dbReference type="AlphaFoldDB" id="A0A1E3A3T7"/>
<proteinExistence type="predicted"/>
<evidence type="ECO:0000313" key="2">
    <source>
        <dbReference type="EMBL" id="ODM03289.1"/>
    </source>
</evidence>
<gene>
    <name evidence="2" type="ORF">BEI61_04084</name>
</gene>
<evidence type="ECO:0008006" key="4">
    <source>
        <dbReference type="Google" id="ProtNLM"/>
    </source>
</evidence>